<evidence type="ECO:0000313" key="2">
    <source>
        <dbReference type="EMBL" id="TXD78407.1"/>
    </source>
</evidence>
<dbReference type="RefSeq" id="WP_086499763.1">
    <property type="nucleotide sequence ID" value="NZ_MSSV01000003.1"/>
</dbReference>
<dbReference type="EMBL" id="QKZU01000003">
    <property type="protein sequence ID" value="PZX59890.1"/>
    <property type="molecule type" value="Genomic_DNA"/>
</dbReference>
<dbReference type="AlphaFoldDB" id="A0A2W7RN57"/>
<dbReference type="EMBL" id="VORV01000004">
    <property type="protein sequence ID" value="TXD78407.1"/>
    <property type="molecule type" value="Genomic_DNA"/>
</dbReference>
<keyword evidence="4" id="KW-1185">Reference proteome</keyword>
<dbReference type="Pfam" id="PF04359">
    <property type="entry name" value="DUF493"/>
    <property type="match status" value="1"/>
</dbReference>
<dbReference type="InterPro" id="IPR027471">
    <property type="entry name" value="YbeD-like_sf"/>
</dbReference>
<proteinExistence type="predicted"/>
<dbReference type="OrthoDB" id="5616097at2"/>
<reference evidence="2 4" key="2">
    <citation type="submission" date="2019-08" db="EMBL/GenBank/DDBJ databases">
        <title>Genome of Algoriphagus ratkowskyi IC026.</title>
        <authorList>
            <person name="Bowman J.P."/>
        </authorList>
    </citation>
    <scope>NUCLEOTIDE SEQUENCE [LARGE SCALE GENOMIC DNA]</scope>
    <source>
        <strain evidence="2 4">IC026</strain>
    </source>
</reference>
<name>A0A2W7RN57_9BACT</name>
<reference evidence="1 3" key="1">
    <citation type="submission" date="2018-06" db="EMBL/GenBank/DDBJ databases">
        <title>Genomic Encyclopedia of Archaeal and Bacterial Type Strains, Phase II (KMG-II): from individual species to whole genera.</title>
        <authorList>
            <person name="Goeker M."/>
        </authorList>
    </citation>
    <scope>NUCLEOTIDE SEQUENCE [LARGE SCALE GENOMIC DNA]</scope>
    <source>
        <strain evidence="1 3">DSM 22686</strain>
    </source>
</reference>
<dbReference type="Proteomes" id="UP000321927">
    <property type="component" value="Unassembled WGS sequence"/>
</dbReference>
<evidence type="ECO:0000313" key="3">
    <source>
        <dbReference type="Proteomes" id="UP000249115"/>
    </source>
</evidence>
<dbReference type="SUPFAM" id="SSF117991">
    <property type="entry name" value="YbeD/HP0495-like"/>
    <property type="match status" value="1"/>
</dbReference>
<evidence type="ECO:0000313" key="4">
    <source>
        <dbReference type="Proteomes" id="UP000321927"/>
    </source>
</evidence>
<comment type="caution">
    <text evidence="1">The sequence shown here is derived from an EMBL/GenBank/DDBJ whole genome shotgun (WGS) entry which is preliminary data.</text>
</comment>
<organism evidence="1 3">
    <name type="scientific">Algoriphagus ratkowskyi</name>
    <dbReference type="NCBI Taxonomy" id="57028"/>
    <lineage>
        <taxon>Bacteria</taxon>
        <taxon>Pseudomonadati</taxon>
        <taxon>Bacteroidota</taxon>
        <taxon>Cytophagia</taxon>
        <taxon>Cytophagales</taxon>
        <taxon>Cyclobacteriaceae</taxon>
        <taxon>Algoriphagus</taxon>
    </lineage>
</organism>
<dbReference type="InterPro" id="IPR007454">
    <property type="entry name" value="UPF0250_YbeD-like"/>
</dbReference>
<sequence length="89" mass="10035">MAKKEFDRENFKEQLEASGEFPQLYMFKFIVPGEKENEVLALFPKHEVSTKASSGGKYVSTTVQAMMQSADQIINIYEQAAKIEGLISL</sequence>
<dbReference type="Gene3D" id="3.30.70.260">
    <property type="match status" value="1"/>
</dbReference>
<evidence type="ECO:0000313" key="1">
    <source>
        <dbReference type="EMBL" id="PZX59890.1"/>
    </source>
</evidence>
<protein>
    <submittedName>
        <fullName evidence="2">DUF493 domain-containing protein</fullName>
    </submittedName>
</protein>
<gene>
    <name evidence="2" type="ORF">ESW18_06335</name>
    <name evidence="1" type="ORF">LV84_01099</name>
</gene>
<dbReference type="Proteomes" id="UP000249115">
    <property type="component" value="Unassembled WGS sequence"/>
</dbReference>
<accession>A0A2W7RN57</accession>